<feature type="transmembrane region" description="Helical" evidence="1">
    <location>
        <begin position="12"/>
        <end position="33"/>
    </location>
</feature>
<dbReference type="EMBL" id="JAAEDM010000025">
    <property type="protein sequence ID" value="MBR0671750.1"/>
    <property type="molecule type" value="Genomic_DNA"/>
</dbReference>
<feature type="transmembrane region" description="Helical" evidence="1">
    <location>
        <begin position="70"/>
        <end position="90"/>
    </location>
</feature>
<feature type="transmembrane region" description="Helical" evidence="1">
    <location>
        <begin position="261"/>
        <end position="282"/>
    </location>
</feature>
<feature type="transmembrane region" description="Helical" evidence="1">
    <location>
        <begin position="134"/>
        <end position="154"/>
    </location>
</feature>
<organism evidence="2 3">
    <name type="scientific">Neoroseomonas soli</name>
    <dbReference type="NCBI Taxonomy" id="1081025"/>
    <lineage>
        <taxon>Bacteria</taxon>
        <taxon>Pseudomonadati</taxon>
        <taxon>Pseudomonadota</taxon>
        <taxon>Alphaproteobacteria</taxon>
        <taxon>Acetobacterales</taxon>
        <taxon>Acetobacteraceae</taxon>
        <taxon>Neoroseomonas</taxon>
    </lineage>
</organism>
<evidence type="ECO:0000313" key="3">
    <source>
        <dbReference type="Proteomes" id="UP001138751"/>
    </source>
</evidence>
<feature type="transmembrane region" description="Helical" evidence="1">
    <location>
        <begin position="102"/>
        <end position="122"/>
    </location>
</feature>
<feature type="transmembrane region" description="Helical" evidence="1">
    <location>
        <begin position="288"/>
        <end position="309"/>
    </location>
</feature>
<dbReference type="AlphaFoldDB" id="A0A9X9WX71"/>
<evidence type="ECO:0000256" key="1">
    <source>
        <dbReference type="SAM" id="Phobius"/>
    </source>
</evidence>
<reference evidence="2" key="2">
    <citation type="journal article" date="2021" name="Syst. Appl. Microbiol.">
        <title>Roseomonas hellenica sp. nov., isolated from roots of wild-growing Alkanna tinctoria.</title>
        <authorList>
            <person name="Rat A."/>
            <person name="Naranjo H.D."/>
            <person name="Lebbe L."/>
            <person name="Cnockaert M."/>
            <person name="Krigas N."/>
            <person name="Grigoriadou K."/>
            <person name="Maloupa E."/>
            <person name="Willems A."/>
        </authorList>
    </citation>
    <scope>NUCLEOTIDE SEQUENCE</scope>
    <source>
        <strain evidence="2">LMG 31231</strain>
    </source>
</reference>
<evidence type="ECO:0000313" key="2">
    <source>
        <dbReference type="EMBL" id="MBR0671750.1"/>
    </source>
</evidence>
<dbReference type="Proteomes" id="UP001138751">
    <property type="component" value="Unassembled WGS sequence"/>
</dbReference>
<comment type="caution">
    <text evidence="2">The sequence shown here is derived from an EMBL/GenBank/DDBJ whole genome shotgun (WGS) entry which is preliminary data.</text>
</comment>
<keyword evidence="1" id="KW-0812">Transmembrane</keyword>
<keyword evidence="3" id="KW-1185">Reference proteome</keyword>
<name>A0A9X9WX71_9PROT</name>
<protein>
    <submittedName>
        <fullName evidence="2">Uncharacterized protein</fullName>
    </submittedName>
</protein>
<feature type="transmembrane region" description="Helical" evidence="1">
    <location>
        <begin position="219"/>
        <end position="236"/>
    </location>
</feature>
<keyword evidence="1" id="KW-0472">Membrane</keyword>
<proteinExistence type="predicted"/>
<dbReference type="RefSeq" id="WP_211862125.1">
    <property type="nucleotide sequence ID" value="NZ_JAAEDM010000025.1"/>
</dbReference>
<reference evidence="2" key="1">
    <citation type="submission" date="2020-01" db="EMBL/GenBank/DDBJ databases">
        <authorList>
            <person name="Rat A."/>
        </authorList>
    </citation>
    <scope>NUCLEOTIDE SEQUENCE</scope>
    <source>
        <strain evidence="2">LMG 31231</strain>
    </source>
</reference>
<keyword evidence="1" id="KW-1133">Transmembrane helix</keyword>
<sequence length="316" mass="34125">MTRLGRIARSAGLVLGTGYVLCFFSEAMFWSFWRPDEEPFGRVAQWLLYSLFGYLTLVVVALFRLRGGWALLMAGAFYGWLGEGLVAMTVYGDPSMPFPVTIAWTALAWHAPLSVVVGWYWLGMALRAPRIWPTARLSLVLGLFWGVWGFGWMAETPPLAAEPFEFLANALGTTLCLGLAHRAIAAGARADYRPWWPGVAVVSSAALAFFALVTVPAIPFAPIVLLPLLALLGLAMRRRSAAAPDESLLVDLAAPIRGRNFLALALMPVCASVVYAAATTALPPLDAIHLGFAVIAIPVGTALFGIALARALRRRI</sequence>
<gene>
    <name evidence="2" type="ORF">GXW76_11270</name>
</gene>
<accession>A0A9X9WX71</accession>
<feature type="transmembrane region" description="Helical" evidence="1">
    <location>
        <begin position="45"/>
        <end position="63"/>
    </location>
</feature>